<dbReference type="EMBL" id="JAQNDN010000018">
    <property type="protein sequence ID" value="MDC0671909.1"/>
    <property type="molecule type" value="Genomic_DNA"/>
</dbReference>
<dbReference type="InterPro" id="IPR022646">
    <property type="entry name" value="SecD/SecF_CS"/>
</dbReference>
<evidence type="ECO:0000313" key="1">
    <source>
        <dbReference type="EMBL" id="MDC0671909.1"/>
    </source>
</evidence>
<reference evidence="1 2" key="1">
    <citation type="submission" date="2022-11" db="EMBL/GenBank/DDBJ databases">
        <title>Minimal conservation of predation-associated metabolite biosynthetic gene clusters underscores biosynthetic potential of Myxococcota including descriptions for ten novel species: Archangium lansinium sp. nov., Myxococcus landrumus sp. nov., Nannocystis bai.</title>
        <authorList>
            <person name="Ahearne A."/>
            <person name="Stevens C."/>
            <person name="Dowd S."/>
        </authorList>
    </citation>
    <scope>NUCLEOTIDE SEQUENCE [LARGE SCALE GENOMIC DNA]</scope>
    <source>
        <strain evidence="1 2">NCELM</strain>
    </source>
</reference>
<name>A0ABT5BEI0_9BACT</name>
<dbReference type="Proteomes" id="UP001217838">
    <property type="component" value="Unassembled WGS sequence"/>
</dbReference>
<gene>
    <name evidence="1" type="ORF">POL58_29460</name>
</gene>
<feature type="non-terminal residue" evidence="1">
    <location>
        <position position="86"/>
    </location>
</feature>
<protein>
    <recommendedName>
        <fullName evidence="3">Preprotein translocase subunit SecD</fullName>
    </recommendedName>
</protein>
<accession>A0ABT5BEI0</accession>
<organism evidence="1 2">
    <name type="scientific">Nannocystis radixulma</name>
    <dbReference type="NCBI Taxonomy" id="2995305"/>
    <lineage>
        <taxon>Bacteria</taxon>
        <taxon>Pseudomonadati</taxon>
        <taxon>Myxococcota</taxon>
        <taxon>Polyangia</taxon>
        <taxon>Nannocystales</taxon>
        <taxon>Nannocystaceae</taxon>
        <taxon>Nannocystis</taxon>
    </lineage>
</organism>
<evidence type="ECO:0000313" key="2">
    <source>
        <dbReference type="Proteomes" id="UP001217838"/>
    </source>
</evidence>
<dbReference type="Gene3D" id="3.30.70.3400">
    <property type="match status" value="1"/>
</dbReference>
<proteinExistence type="predicted"/>
<evidence type="ECO:0008006" key="3">
    <source>
        <dbReference type="Google" id="ProtNLM"/>
    </source>
</evidence>
<dbReference type="Pfam" id="PF07549">
    <property type="entry name" value="Sec_GG"/>
    <property type="match status" value="1"/>
</dbReference>
<keyword evidence="2" id="KW-1185">Reference proteome</keyword>
<sequence length="86" mass="9531">MRKFLKTKALLLLLMVATAVMMVVPSIAQIVGRDKELPGWLTNTFDNRFKLGLDLQGGLHLEYSVAVDEALENKLDQIAAELEAGF</sequence>
<comment type="caution">
    <text evidence="1">The sequence shown here is derived from an EMBL/GenBank/DDBJ whole genome shotgun (WGS) entry which is preliminary data.</text>
</comment>